<dbReference type="AlphaFoldDB" id="A0A3S3PPX2"/>
<dbReference type="Proteomes" id="UP000284120">
    <property type="component" value="Unassembled WGS sequence"/>
</dbReference>
<evidence type="ECO:0000313" key="2">
    <source>
        <dbReference type="EMBL" id="RWU10188.1"/>
    </source>
</evidence>
<evidence type="ECO:0000256" key="1">
    <source>
        <dbReference type="SAM" id="MobiDB-lite"/>
    </source>
</evidence>
<gene>
    <name evidence="2" type="ORF">DPV69_02255</name>
</gene>
<name>A0A3S3PPX2_9SPHI</name>
<feature type="compositionally biased region" description="Basic and acidic residues" evidence="1">
    <location>
        <begin position="50"/>
        <end position="71"/>
    </location>
</feature>
<accession>A0A3S3PPX2</accession>
<dbReference type="EMBL" id="SAYW01000001">
    <property type="protein sequence ID" value="RWU10188.1"/>
    <property type="molecule type" value="Genomic_DNA"/>
</dbReference>
<proteinExistence type="predicted"/>
<keyword evidence="3" id="KW-1185">Reference proteome</keyword>
<organism evidence="2 3">
    <name type="scientific">Pedobacter chitinilyticus</name>
    <dbReference type="NCBI Taxonomy" id="2233776"/>
    <lineage>
        <taxon>Bacteria</taxon>
        <taxon>Pseudomonadati</taxon>
        <taxon>Bacteroidota</taxon>
        <taxon>Sphingobacteriia</taxon>
        <taxon>Sphingobacteriales</taxon>
        <taxon>Sphingobacteriaceae</taxon>
        <taxon>Pedobacter</taxon>
    </lineage>
</organism>
<evidence type="ECO:0000313" key="3">
    <source>
        <dbReference type="Proteomes" id="UP000284120"/>
    </source>
</evidence>
<sequence>MKEKNKNLQNEQGSMQQQTQKNESYEGIEENSQSQDVKKPDTFGLIPASENKKSSTDKDEQISSLEEKPNLEDIDDESFIPGVKAKRTPWNSIDFEADNFFGGLVPA</sequence>
<comment type="caution">
    <text evidence="2">The sequence shown here is derived from an EMBL/GenBank/DDBJ whole genome shotgun (WGS) entry which is preliminary data.</text>
</comment>
<dbReference type="OrthoDB" id="773308at2"/>
<feature type="compositionally biased region" description="Polar residues" evidence="1">
    <location>
        <begin position="7"/>
        <end position="22"/>
    </location>
</feature>
<dbReference type="RefSeq" id="WP_113645682.1">
    <property type="nucleotide sequence ID" value="NZ_QMHN01000001.1"/>
</dbReference>
<reference evidence="2 3" key="1">
    <citation type="submission" date="2018-06" db="EMBL/GenBank/DDBJ databases">
        <title>Pedobacter endophyticus sp. nov., an endophytic bacterium isolated from a leaf of Triticum aestivum.</title>
        <authorList>
            <person name="Zhang L."/>
        </authorList>
    </citation>
    <scope>NUCLEOTIDE SEQUENCE [LARGE SCALE GENOMIC DNA]</scope>
    <source>
        <strain evidence="2 3">CM134L-2</strain>
    </source>
</reference>
<feature type="region of interest" description="Disordered" evidence="1">
    <location>
        <begin position="1"/>
        <end position="77"/>
    </location>
</feature>
<protein>
    <submittedName>
        <fullName evidence="2">Uncharacterized protein</fullName>
    </submittedName>
</protein>